<organism evidence="2">
    <name type="scientific">Rhizophora mucronata</name>
    <name type="common">Asiatic mangrove</name>
    <dbReference type="NCBI Taxonomy" id="61149"/>
    <lineage>
        <taxon>Eukaryota</taxon>
        <taxon>Viridiplantae</taxon>
        <taxon>Streptophyta</taxon>
        <taxon>Embryophyta</taxon>
        <taxon>Tracheophyta</taxon>
        <taxon>Spermatophyta</taxon>
        <taxon>Magnoliopsida</taxon>
        <taxon>eudicotyledons</taxon>
        <taxon>Gunneridae</taxon>
        <taxon>Pentapetalae</taxon>
        <taxon>rosids</taxon>
        <taxon>fabids</taxon>
        <taxon>Malpighiales</taxon>
        <taxon>Rhizophoraceae</taxon>
        <taxon>Rhizophora</taxon>
    </lineage>
</organism>
<feature type="signal peptide" evidence="1">
    <location>
        <begin position="1"/>
        <end position="21"/>
    </location>
</feature>
<accession>A0A2P2J6M9</accession>
<keyword evidence="1" id="KW-0732">Signal</keyword>
<evidence type="ECO:0000313" key="2">
    <source>
        <dbReference type="EMBL" id="MBW89131.1"/>
    </source>
</evidence>
<protein>
    <submittedName>
        <fullName evidence="2">Uncharacterized protein</fullName>
    </submittedName>
</protein>
<proteinExistence type="predicted"/>
<name>A0A2P2J6M9_RHIMU</name>
<reference evidence="2" key="1">
    <citation type="submission" date="2018-02" db="EMBL/GenBank/DDBJ databases">
        <title>Rhizophora mucronata_Transcriptome.</title>
        <authorList>
            <person name="Meera S.P."/>
            <person name="Sreeshan A."/>
            <person name="Augustine A."/>
        </authorList>
    </citation>
    <scope>NUCLEOTIDE SEQUENCE</scope>
    <source>
        <tissue evidence="2">Leaf</tissue>
    </source>
</reference>
<dbReference type="AlphaFoldDB" id="A0A2P2J6M9"/>
<sequence>MLMFCFFILCFFRISLHPVRSRLTWEDRIKVHYRVSGNMGLPLLLYLSL</sequence>
<feature type="chain" id="PRO_5015161840" evidence="1">
    <location>
        <begin position="22"/>
        <end position="49"/>
    </location>
</feature>
<evidence type="ECO:0000256" key="1">
    <source>
        <dbReference type="SAM" id="SignalP"/>
    </source>
</evidence>
<dbReference type="EMBL" id="GGEC01008648">
    <property type="protein sequence ID" value="MBW89131.1"/>
    <property type="molecule type" value="Transcribed_RNA"/>
</dbReference>